<comment type="caution">
    <text evidence="2">The sequence shown here is derived from an EMBL/GenBank/DDBJ whole genome shotgun (WGS) entry which is preliminary data.</text>
</comment>
<evidence type="ECO:0000313" key="3">
    <source>
        <dbReference type="Proteomes" id="UP001499854"/>
    </source>
</evidence>
<sequence>MNNTLFTLDIAKSRNTDLIKAAKRHRLAKQSARRVEGKSPDKVHSVRRSSHSDETAMT</sequence>
<organism evidence="2 3">
    <name type="scientific">Catenulispora subtropica</name>
    <dbReference type="NCBI Taxonomy" id="450798"/>
    <lineage>
        <taxon>Bacteria</taxon>
        <taxon>Bacillati</taxon>
        <taxon>Actinomycetota</taxon>
        <taxon>Actinomycetes</taxon>
        <taxon>Catenulisporales</taxon>
        <taxon>Catenulisporaceae</taxon>
        <taxon>Catenulispora</taxon>
    </lineage>
</organism>
<keyword evidence="3" id="KW-1185">Reference proteome</keyword>
<evidence type="ECO:0000313" key="2">
    <source>
        <dbReference type="EMBL" id="GAA2000501.1"/>
    </source>
</evidence>
<reference evidence="2 3" key="1">
    <citation type="journal article" date="2019" name="Int. J. Syst. Evol. Microbiol.">
        <title>The Global Catalogue of Microorganisms (GCM) 10K type strain sequencing project: providing services to taxonomists for standard genome sequencing and annotation.</title>
        <authorList>
            <consortium name="The Broad Institute Genomics Platform"/>
            <consortium name="The Broad Institute Genome Sequencing Center for Infectious Disease"/>
            <person name="Wu L."/>
            <person name="Ma J."/>
        </authorList>
    </citation>
    <scope>NUCLEOTIDE SEQUENCE [LARGE SCALE GENOMIC DNA]</scope>
    <source>
        <strain evidence="2 3">JCM 16013</strain>
    </source>
</reference>
<dbReference type="EMBL" id="BAAAQM010000068">
    <property type="protein sequence ID" value="GAA2000501.1"/>
    <property type="molecule type" value="Genomic_DNA"/>
</dbReference>
<evidence type="ECO:0000256" key="1">
    <source>
        <dbReference type="SAM" id="MobiDB-lite"/>
    </source>
</evidence>
<dbReference type="Proteomes" id="UP001499854">
    <property type="component" value="Unassembled WGS sequence"/>
</dbReference>
<feature type="compositionally biased region" description="Basic and acidic residues" evidence="1">
    <location>
        <begin position="33"/>
        <end position="58"/>
    </location>
</feature>
<gene>
    <name evidence="2" type="ORF">GCM10009838_77550</name>
</gene>
<protein>
    <submittedName>
        <fullName evidence="2">Uncharacterized protein</fullName>
    </submittedName>
</protein>
<feature type="region of interest" description="Disordered" evidence="1">
    <location>
        <begin position="26"/>
        <end position="58"/>
    </location>
</feature>
<name>A0ABN2T725_9ACTN</name>
<dbReference type="RefSeq" id="WP_344662193.1">
    <property type="nucleotide sequence ID" value="NZ_BAAAQM010000068.1"/>
</dbReference>
<accession>A0ABN2T725</accession>
<proteinExistence type="predicted"/>